<accession>A0A0S6UA55</accession>
<dbReference type="EMBL" id="DF238840">
    <property type="protein sequence ID" value="GAF24792.1"/>
    <property type="molecule type" value="Genomic_DNA"/>
</dbReference>
<dbReference type="RefSeq" id="WP_025772986.1">
    <property type="nucleotide sequence ID" value="NZ_DF238840.1"/>
</dbReference>
<sequence length="153" mass="15804">MPLTASATVSGSTAGTADVALTLSPTTALFSPANLVPGQVVGSPQLEVANTGTVDEYYFIFADWQGVSPTTATEAQVLADRLNIYIEASPSTVLYNGNISGLYNQPASGRLLISPQADLLTFVVSLPDTAGNIVQNLDLSVDLVFTAQASPLA</sequence>
<organism evidence="1">
    <name type="scientific">Moorella thermoacetica Y72</name>
    <dbReference type="NCBI Taxonomy" id="1325331"/>
    <lineage>
        <taxon>Bacteria</taxon>
        <taxon>Bacillati</taxon>
        <taxon>Bacillota</taxon>
        <taxon>Clostridia</taxon>
        <taxon>Neomoorellales</taxon>
        <taxon>Neomoorellaceae</taxon>
        <taxon>Neomoorella</taxon>
    </lineage>
</organism>
<proteinExistence type="predicted"/>
<gene>
    <name evidence="1" type="ORF">MTY_0120</name>
</gene>
<evidence type="ECO:0000313" key="1">
    <source>
        <dbReference type="EMBL" id="GAF24792.1"/>
    </source>
</evidence>
<reference evidence="1" key="1">
    <citation type="journal article" date="2014" name="Gene">
        <title>Genome-guided analysis of transformation efficiency and carbon dioxide assimilation by Moorella thermoacetica Y72.</title>
        <authorList>
            <person name="Tsukahara K."/>
            <person name="Kita A."/>
            <person name="Nakashimada Y."/>
            <person name="Hoshino T."/>
            <person name="Murakami K."/>
        </authorList>
    </citation>
    <scope>NUCLEOTIDE SEQUENCE [LARGE SCALE GENOMIC DNA]</scope>
    <source>
        <strain evidence="1">Y72</strain>
    </source>
</reference>
<name>A0A0S6UA55_NEOTH</name>
<dbReference type="AlphaFoldDB" id="A0A0S6UA55"/>
<protein>
    <submittedName>
        <fullName evidence="1">Methyl-accepting chemotaxis protein</fullName>
    </submittedName>
</protein>
<dbReference type="Proteomes" id="UP000063718">
    <property type="component" value="Unassembled WGS sequence"/>
</dbReference>